<proteinExistence type="predicted"/>
<protein>
    <submittedName>
        <fullName evidence="1">Uncharacterized protein</fullName>
    </submittedName>
</protein>
<dbReference type="Proteomes" id="UP000830401">
    <property type="component" value="Plasmid unnamed9"/>
</dbReference>
<evidence type="ECO:0000313" key="2">
    <source>
        <dbReference type="Proteomes" id="UP000830401"/>
    </source>
</evidence>
<geneLocation type="plasmid" evidence="1 2">
    <name>unnamed9</name>
</geneLocation>
<name>A0ABY4GGE2_9BACT</name>
<evidence type="ECO:0000313" key="1">
    <source>
        <dbReference type="EMBL" id="UOQ69932.1"/>
    </source>
</evidence>
<keyword evidence="1" id="KW-0614">Plasmid</keyword>
<keyword evidence="2" id="KW-1185">Reference proteome</keyword>
<sequence length="95" mass="11206">MDKLEAAWELETGFLGCLREGIFDPVLYGDFVTLLMSIQLDKQELLPQRFVTLLWFIPLFMEWQTERVAKTIGEQEYQAKRTRIETQLERILGLP</sequence>
<reference evidence="1" key="1">
    <citation type="submission" date="2022-04" db="EMBL/GenBank/DDBJ databases">
        <title>Hymenobacter sp. isolated from the air.</title>
        <authorList>
            <person name="Won M."/>
            <person name="Lee C.-M."/>
            <person name="Woen H.-Y."/>
            <person name="Kwon S.-W."/>
        </authorList>
    </citation>
    <scope>NUCLEOTIDE SEQUENCE</scope>
    <source>
        <strain evidence="1">5420S-77</strain>
        <plasmid evidence="1">unnamed9</plasmid>
    </source>
</reference>
<dbReference type="EMBL" id="CP095070">
    <property type="protein sequence ID" value="UOQ69932.1"/>
    <property type="molecule type" value="Genomic_DNA"/>
</dbReference>
<organism evidence="1 2">
    <name type="scientific">Hymenobacter volaticus</name>
    <dbReference type="NCBI Taxonomy" id="2932254"/>
    <lineage>
        <taxon>Bacteria</taxon>
        <taxon>Pseudomonadati</taxon>
        <taxon>Bacteroidota</taxon>
        <taxon>Cytophagia</taxon>
        <taxon>Cytophagales</taxon>
        <taxon>Hymenobacteraceae</taxon>
        <taxon>Hymenobacter</taxon>
    </lineage>
</organism>
<accession>A0ABY4GGE2</accession>
<dbReference type="RefSeq" id="WP_245127781.1">
    <property type="nucleotide sequence ID" value="NZ_CP095070.1"/>
</dbReference>
<gene>
    <name evidence="1" type="ORF">MUN86_30545</name>
</gene>